<evidence type="ECO:0000313" key="2">
    <source>
        <dbReference type="Proteomes" id="UP001062846"/>
    </source>
</evidence>
<gene>
    <name evidence="1" type="ORF">RHMOL_Rhmol12G0241700</name>
</gene>
<proteinExistence type="predicted"/>
<name>A0ACC0LMV7_RHOML</name>
<dbReference type="Proteomes" id="UP001062846">
    <property type="component" value="Chromosome 12"/>
</dbReference>
<accession>A0ACC0LMV7</accession>
<dbReference type="EMBL" id="CM046399">
    <property type="protein sequence ID" value="KAI8529659.1"/>
    <property type="molecule type" value="Genomic_DNA"/>
</dbReference>
<keyword evidence="2" id="KW-1185">Reference proteome</keyword>
<sequence length="112" mass="12245">MGRRLYEACLSGSVPALNALIEIDQLILSRVNSLTCFLNDTPLHASASCGHLDFTRALLTRKPKLAAELDSLRCSPLHLASAEGHVEIVQELLRVNTDVCIARDQDGILFFA</sequence>
<evidence type="ECO:0000313" key="1">
    <source>
        <dbReference type="EMBL" id="KAI8529659.1"/>
    </source>
</evidence>
<organism evidence="1 2">
    <name type="scientific">Rhododendron molle</name>
    <name type="common">Chinese azalea</name>
    <name type="synonym">Azalea mollis</name>
    <dbReference type="NCBI Taxonomy" id="49168"/>
    <lineage>
        <taxon>Eukaryota</taxon>
        <taxon>Viridiplantae</taxon>
        <taxon>Streptophyta</taxon>
        <taxon>Embryophyta</taxon>
        <taxon>Tracheophyta</taxon>
        <taxon>Spermatophyta</taxon>
        <taxon>Magnoliopsida</taxon>
        <taxon>eudicotyledons</taxon>
        <taxon>Gunneridae</taxon>
        <taxon>Pentapetalae</taxon>
        <taxon>asterids</taxon>
        <taxon>Ericales</taxon>
        <taxon>Ericaceae</taxon>
        <taxon>Ericoideae</taxon>
        <taxon>Rhodoreae</taxon>
        <taxon>Rhododendron</taxon>
    </lineage>
</organism>
<reference evidence="1" key="1">
    <citation type="submission" date="2022-02" db="EMBL/GenBank/DDBJ databases">
        <title>Plant Genome Project.</title>
        <authorList>
            <person name="Zhang R.-G."/>
        </authorList>
    </citation>
    <scope>NUCLEOTIDE SEQUENCE</scope>
    <source>
        <strain evidence="1">AT1</strain>
    </source>
</reference>
<comment type="caution">
    <text evidence="1">The sequence shown here is derived from an EMBL/GenBank/DDBJ whole genome shotgun (WGS) entry which is preliminary data.</text>
</comment>
<protein>
    <submittedName>
        <fullName evidence="1">Uncharacterized protein</fullName>
    </submittedName>
</protein>